<evidence type="ECO:0000259" key="9">
    <source>
        <dbReference type="Pfam" id="PF13231"/>
    </source>
</evidence>
<feature type="transmembrane region" description="Helical" evidence="8">
    <location>
        <begin position="335"/>
        <end position="353"/>
    </location>
</feature>
<name>A0A1F8GJF8_9BACT</name>
<keyword evidence="4" id="KW-0808">Transferase</keyword>
<dbReference type="Proteomes" id="UP000178911">
    <property type="component" value="Unassembled WGS sequence"/>
</dbReference>
<keyword evidence="6 8" id="KW-1133">Transmembrane helix</keyword>
<feature type="transmembrane region" description="Helical" evidence="8">
    <location>
        <begin position="291"/>
        <end position="314"/>
    </location>
</feature>
<accession>A0A1F8GJF8</accession>
<organism evidence="10 11">
    <name type="scientific">Candidatus Yanofskybacteria bacterium RIFCSPLOWO2_01_FULL_43_22</name>
    <dbReference type="NCBI Taxonomy" id="1802695"/>
    <lineage>
        <taxon>Bacteria</taxon>
        <taxon>Candidatus Yanofskyibacteriota</taxon>
    </lineage>
</organism>
<dbReference type="Pfam" id="PF13231">
    <property type="entry name" value="PMT_2"/>
    <property type="match status" value="1"/>
</dbReference>
<dbReference type="PANTHER" id="PTHR33908:SF3">
    <property type="entry name" value="UNDECAPRENYL PHOSPHATE-ALPHA-4-AMINO-4-DEOXY-L-ARABINOSE ARABINOSYL TRANSFERASE"/>
    <property type="match status" value="1"/>
</dbReference>
<feature type="transmembrane region" description="Helical" evidence="8">
    <location>
        <begin position="234"/>
        <end position="252"/>
    </location>
</feature>
<dbReference type="STRING" id="1802695.A3A13_04755"/>
<keyword evidence="3" id="KW-0328">Glycosyltransferase</keyword>
<evidence type="ECO:0000256" key="1">
    <source>
        <dbReference type="ARBA" id="ARBA00004651"/>
    </source>
</evidence>
<feature type="transmembrane region" description="Helical" evidence="8">
    <location>
        <begin position="34"/>
        <end position="54"/>
    </location>
</feature>
<evidence type="ECO:0000256" key="2">
    <source>
        <dbReference type="ARBA" id="ARBA00022475"/>
    </source>
</evidence>
<dbReference type="GO" id="GO:0016763">
    <property type="term" value="F:pentosyltransferase activity"/>
    <property type="evidence" value="ECO:0007669"/>
    <property type="project" value="TreeGrafter"/>
</dbReference>
<dbReference type="GO" id="GO:0009103">
    <property type="term" value="P:lipopolysaccharide biosynthetic process"/>
    <property type="evidence" value="ECO:0007669"/>
    <property type="project" value="UniProtKB-ARBA"/>
</dbReference>
<evidence type="ECO:0000256" key="6">
    <source>
        <dbReference type="ARBA" id="ARBA00022989"/>
    </source>
</evidence>
<feature type="transmembrane region" description="Helical" evidence="8">
    <location>
        <begin position="6"/>
        <end position="22"/>
    </location>
</feature>
<feature type="transmembrane region" description="Helical" evidence="8">
    <location>
        <begin position="164"/>
        <end position="186"/>
    </location>
</feature>
<keyword evidence="7 8" id="KW-0472">Membrane</keyword>
<feature type="transmembrane region" description="Helical" evidence="8">
    <location>
        <begin position="86"/>
        <end position="104"/>
    </location>
</feature>
<dbReference type="GO" id="GO:0005886">
    <property type="term" value="C:plasma membrane"/>
    <property type="evidence" value="ECO:0007669"/>
    <property type="project" value="UniProtKB-SubCell"/>
</dbReference>
<evidence type="ECO:0000313" key="11">
    <source>
        <dbReference type="Proteomes" id="UP000178911"/>
    </source>
</evidence>
<feature type="transmembrane region" description="Helical" evidence="8">
    <location>
        <begin position="264"/>
        <end position="285"/>
    </location>
</feature>
<dbReference type="EMBL" id="MGKJ01000009">
    <property type="protein sequence ID" value="OGN24816.1"/>
    <property type="molecule type" value="Genomic_DNA"/>
</dbReference>
<reference evidence="10 11" key="1">
    <citation type="journal article" date="2016" name="Nat. Commun.">
        <title>Thousands of microbial genomes shed light on interconnected biogeochemical processes in an aquifer system.</title>
        <authorList>
            <person name="Anantharaman K."/>
            <person name="Brown C.T."/>
            <person name="Hug L.A."/>
            <person name="Sharon I."/>
            <person name="Castelle C.J."/>
            <person name="Probst A.J."/>
            <person name="Thomas B.C."/>
            <person name="Singh A."/>
            <person name="Wilkins M.J."/>
            <person name="Karaoz U."/>
            <person name="Brodie E.L."/>
            <person name="Williams K.H."/>
            <person name="Hubbard S.S."/>
            <person name="Banfield J.F."/>
        </authorList>
    </citation>
    <scope>NUCLEOTIDE SEQUENCE [LARGE SCALE GENOMIC DNA]</scope>
</reference>
<feature type="domain" description="Glycosyltransferase RgtA/B/C/D-like" evidence="9">
    <location>
        <begin position="26"/>
        <end position="141"/>
    </location>
</feature>
<dbReference type="GO" id="GO:0010041">
    <property type="term" value="P:response to iron(III) ion"/>
    <property type="evidence" value="ECO:0007669"/>
    <property type="project" value="TreeGrafter"/>
</dbReference>
<keyword evidence="5 8" id="KW-0812">Transmembrane</keyword>
<proteinExistence type="predicted"/>
<sequence length="356" mass="40147">MIRKNLILILIIVTAIVARLYGLDLELLSPEQKASVMFSVAIGVLSVFGLYLLVKEIFDEKLAALSSFLLATSFWHVLISKLGAKDIFASFVLIFAFYFIWHGLKYGRTFDFFLAGLFGGAGFYTGKGYFVAPLVVLLVFWNYWDYVKKDFSLSKYAQTKTTALGGFSLLAITVIAVILPVVFFIWQNPSFILLTDNSIFSTAEPFALFYQNIKWMADKILFIEFAPPAGGANLVSWPITVFFVLGLIKELLHWLKRKHGHFSVAHTFIFSWLFIMPIPVLLSASQAGEPSVLGLSIILPPIMLLSAQGLWWVIEKLNRWDHLAYPRPHKHWKELNAGPVLALTALMISIALLELF</sequence>
<evidence type="ECO:0000313" key="10">
    <source>
        <dbReference type="EMBL" id="OGN24816.1"/>
    </source>
</evidence>
<protein>
    <recommendedName>
        <fullName evidence="9">Glycosyltransferase RgtA/B/C/D-like domain-containing protein</fullName>
    </recommendedName>
</protein>
<dbReference type="PANTHER" id="PTHR33908">
    <property type="entry name" value="MANNOSYLTRANSFERASE YKCB-RELATED"/>
    <property type="match status" value="1"/>
</dbReference>
<evidence type="ECO:0000256" key="7">
    <source>
        <dbReference type="ARBA" id="ARBA00023136"/>
    </source>
</evidence>
<evidence type="ECO:0000256" key="5">
    <source>
        <dbReference type="ARBA" id="ARBA00022692"/>
    </source>
</evidence>
<feature type="transmembrane region" description="Helical" evidence="8">
    <location>
        <begin position="124"/>
        <end position="144"/>
    </location>
</feature>
<dbReference type="InterPro" id="IPR050297">
    <property type="entry name" value="LipidA_mod_glycosyltrf_83"/>
</dbReference>
<comment type="subcellular location">
    <subcellularLocation>
        <location evidence="1">Cell membrane</location>
        <topology evidence="1">Multi-pass membrane protein</topology>
    </subcellularLocation>
</comment>
<keyword evidence="2" id="KW-1003">Cell membrane</keyword>
<evidence type="ECO:0000256" key="4">
    <source>
        <dbReference type="ARBA" id="ARBA00022679"/>
    </source>
</evidence>
<evidence type="ECO:0000256" key="8">
    <source>
        <dbReference type="SAM" id="Phobius"/>
    </source>
</evidence>
<comment type="caution">
    <text evidence="10">The sequence shown here is derived from an EMBL/GenBank/DDBJ whole genome shotgun (WGS) entry which is preliminary data.</text>
</comment>
<dbReference type="InterPro" id="IPR038731">
    <property type="entry name" value="RgtA/B/C-like"/>
</dbReference>
<evidence type="ECO:0000256" key="3">
    <source>
        <dbReference type="ARBA" id="ARBA00022676"/>
    </source>
</evidence>
<gene>
    <name evidence="10" type="ORF">A3A13_04755</name>
</gene>
<dbReference type="AlphaFoldDB" id="A0A1F8GJF8"/>